<name>A0A5M3Z8Q6_ASPTE</name>
<gene>
    <name evidence="1" type="ORF">ATEIFO6365_0009051500</name>
</gene>
<protein>
    <submittedName>
        <fullName evidence="1">67 kDa myosin-cross-reactive antigen family protein</fullName>
    </submittedName>
</protein>
<dbReference type="InterPro" id="IPR010354">
    <property type="entry name" value="Oleate_hydratase"/>
</dbReference>
<dbReference type="PANTHER" id="PTHR37417:SF4">
    <property type="entry name" value="67 KDA MYOSIN-CROSS-REACTIVE ANTIGEN FAMILY PROTEIN (AFU_ORTHOLOGUE AFUA_3G03570)"/>
    <property type="match status" value="1"/>
</dbReference>
<dbReference type="SUPFAM" id="SSF51905">
    <property type="entry name" value="FAD/NAD(P)-binding domain"/>
    <property type="match status" value="1"/>
</dbReference>
<dbReference type="GO" id="GO:0050151">
    <property type="term" value="F:oleate hydratase activity"/>
    <property type="evidence" value="ECO:0007669"/>
    <property type="project" value="InterPro"/>
</dbReference>
<sequence>MSAQRNPDNTHAWLIGSGIASLSAAVHLIREARVPPSNIHIVDVHPSTGGGIRSCGNAENGYMLYTGCLPYFHDRCVEEFLSLVPSKQDPKASLLESIKDYDVLNRPQRSAITRLVKQGQNGPQRVDAGDLQIGPRYRMELIKVMLESEKTLGAARIDEFFDEQFFKTNFWSLWSTTFALQSWHSILELRRCLRKHLGDIEDLNNVRALDRTKYTIYESIIMPVTEYLKDQGVDFHFNSRVSRLEMDPESQQTTVAKIVIQEEKEDKEVEVDPSDIVMVTLGSPNSGSQVGSNLEAPAHFPEKSDELIDNDWALWIDLMHKSPSFGDPKHFTQNPHHTAVESFTITLKNSDFLKQYEKATGDRAGTGALLSFTDSNWGLSISVPHQPLCANQPLDVVVIWGYGLHPDETGNFVSKQMCRCSGKDIATEVFSHLGFSLDDLLPRSNTTPCLMPLGTAPLSPRGPDHRPRVIPPQTKNLAVLGQYVEIPEDTTLNMEYSVRSAQMAVYSTMGLNKSPPKTRRHLLLNVLDLLGGA</sequence>
<dbReference type="GO" id="GO:0071949">
    <property type="term" value="F:FAD binding"/>
    <property type="evidence" value="ECO:0007669"/>
    <property type="project" value="InterPro"/>
</dbReference>
<dbReference type="AlphaFoldDB" id="A0A5M3Z8Q6"/>
<reference evidence="1 2" key="1">
    <citation type="submission" date="2020-01" db="EMBL/GenBank/DDBJ databases">
        <title>Aspergillus terreus IFO 6365 whole genome shotgun sequence.</title>
        <authorList>
            <person name="Kanamasa S."/>
            <person name="Takahashi H."/>
        </authorList>
    </citation>
    <scope>NUCLEOTIDE SEQUENCE [LARGE SCALE GENOMIC DNA]</scope>
    <source>
        <strain evidence="1 2">IFO 6365</strain>
    </source>
</reference>
<proteinExistence type="predicted"/>
<comment type="caution">
    <text evidence="1">The sequence shown here is derived from an EMBL/GenBank/DDBJ whole genome shotgun (WGS) entry which is preliminary data.</text>
</comment>
<organism evidence="1 2">
    <name type="scientific">Aspergillus terreus</name>
    <dbReference type="NCBI Taxonomy" id="33178"/>
    <lineage>
        <taxon>Eukaryota</taxon>
        <taxon>Fungi</taxon>
        <taxon>Dikarya</taxon>
        <taxon>Ascomycota</taxon>
        <taxon>Pezizomycotina</taxon>
        <taxon>Eurotiomycetes</taxon>
        <taxon>Eurotiomycetidae</taxon>
        <taxon>Eurotiales</taxon>
        <taxon>Aspergillaceae</taxon>
        <taxon>Aspergillus</taxon>
        <taxon>Aspergillus subgen. Circumdati</taxon>
    </lineage>
</organism>
<dbReference type="Pfam" id="PF06100">
    <property type="entry name" value="MCRA"/>
    <property type="match status" value="1"/>
</dbReference>
<dbReference type="VEuPathDB" id="FungiDB:ATEG_07891"/>
<accession>A0A5M3Z8Q6</accession>
<dbReference type="PANTHER" id="PTHR37417">
    <property type="entry name" value="67 KDA MYOSIN-CROSS-REACTIVE ANTIGEN FAMILY PROTEIN (AFU_ORTHOLOGUE AFUA_5G09970)"/>
    <property type="match status" value="1"/>
</dbReference>
<evidence type="ECO:0000313" key="2">
    <source>
        <dbReference type="Proteomes" id="UP000452235"/>
    </source>
</evidence>
<dbReference type="Gene3D" id="3.50.50.60">
    <property type="entry name" value="FAD/NAD(P)-binding domain"/>
    <property type="match status" value="3"/>
</dbReference>
<dbReference type="GO" id="GO:0006631">
    <property type="term" value="P:fatty acid metabolic process"/>
    <property type="evidence" value="ECO:0007669"/>
    <property type="project" value="InterPro"/>
</dbReference>
<dbReference type="EMBL" id="BLJY01000009">
    <property type="protein sequence ID" value="GFF19152.1"/>
    <property type="molecule type" value="Genomic_DNA"/>
</dbReference>
<dbReference type="Proteomes" id="UP000452235">
    <property type="component" value="Unassembled WGS sequence"/>
</dbReference>
<evidence type="ECO:0000313" key="1">
    <source>
        <dbReference type="EMBL" id="GFF19152.1"/>
    </source>
</evidence>
<keyword evidence="2" id="KW-1185">Reference proteome</keyword>
<dbReference type="InterPro" id="IPR036188">
    <property type="entry name" value="FAD/NAD-bd_sf"/>
</dbReference>
<dbReference type="OrthoDB" id="545169at2759"/>